<evidence type="ECO:0000313" key="2">
    <source>
        <dbReference type="Proteomes" id="UP000199073"/>
    </source>
</evidence>
<accession>A0A1H0LK78</accession>
<sequence>MRELRRNDKQTTLDQAVELLSDAEYGTLSTVDGDGQPYGVPLNYVYRDGAIYFHCALNGHKLDNIGGNPKVSFCVVGDVEVLPAEFSTSYQSVIAFGVASEVVGNERYQALEWLLEKYSSDFMEQGIKYIDKLDKVTRIIKIEVRHVSGKKSPVKG</sequence>
<dbReference type="SUPFAM" id="SSF50475">
    <property type="entry name" value="FMN-binding split barrel"/>
    <property type="match status" value="1"/>
</dbReference>
<dbReference type="RefSeq" id="WP_092220053.1">
    <property type="nucleotide sequence ID" value="NZ_FNJI01000004.1"/>
</dbReference>
<dbReference type="Gene3D" id="2.30.110.10">
    <property type="entry name" value="Electron Transport, Fmn-binding Protein, Chain A"/>
    <property type="match status" value="1"/>
</dbReference>
<reference evidence="1 2" key="1">
    <citation type="submission" date="2016-10" db="EMBL/GenBank/DDBJ databases">
        <authorList>
            <person name="de Groot N.N."/>
        </authorList>
    </citation>
    <scope>NUCLEOTIDE SEQUENCE [LARGE SCALE GENOMIC DNA]</scope>
    <source>
        <strain evidence="1 2">DSM 12130</strain>
    </source>
</reference>
<dbReference type="OrthoDB" id="9794935at2"/>
<dbReference type="PANTHER" id="PTHR34071">
    <property type="entry name" value="5-NITROIMIDAZOLE ANTIBIOTICS RESISTANCE PROTEIN, NIMA-FAMILY-RELATED PROTEIN-RELATED"/>
    <property type="match status" value="1"/>
</dbReference>
<dbReference type="STRING" id="91360.SAMN05660330_00829"/>
<dbReference type="InterPro" id="IPR012349">
    <property type="entry name" value="Split_barrel_FMN-bd"/>
</dbReference>
<evidence type="ECO:0000313" key="1">
    <source>
        <dbReference type="EMBL" id="SDO68446.1"/>
    </source>
</evidence>
<gene>
    <name evidence="1" type="ORF">SAMN05660330_00829</name>
</gene>
<evidence type="ECO:0008006" key="3">
    <source>
        <dbReference type="Google" id="ProtNLM"/>
    </source>
</evidence>
<dbReference type="Proteomes" id="UP000199073">
    <property type="component" value="Unassembled WGS sequence"/>
</dbReference>
<dbReference type="EMBL" id="FNJI01000004">
    <property type="protein sequence ID" value="SDO68446.1"/>
    <property type="molecule type" value="Genomic_DNA"/>
</dbReference>
<dbReference type="PANTHER" id="PTHR34071:SF2">
    <property type="entry name" value="FLAVIN-NUCLEOTIDE-BINDING PROTEIN"/>
    <property type="match status" value="1"/>
</dbReference>
<protein>
    <recommendedName>
        <fullName evidence="3">Nitroimidazol reductase NimA, pyridoxamine 5'-phosphate oxidase superfamily</fullName>
    </recommendedName>
</protein>
<keyword evidence="2" id="KW-1185">Reference proteome</keyword>
<proteinExistence type="predicted"/>
<organism evidence="1 2">
    <name type="scientific">Desulforhopalus singaporensis</name>
    <dbReference type="NCBI Taxonomy" id="91360"/>
    <lineage>
        <taxon>Bacteria</taxon>
        <taxon>Pseudomonadati</taxon>
        <taxon>Thermodesulfobacteriota</taxon>
        <taxon>Desulfobulbia</taxon>
        <taxon>Desulfobulbales</taxon>
        <taxon>Desulfocapsaceae</taxon>
        <taxon>Desulforhopalus</taxon>
    </lineage>
</organism>
<dbReference type="AlphaFoldDB" id="A0A1H0LK78"/>
<dbReference type="InterPro" id="IPR024747">
    <property type="entry name" value="Pyridox_Oxase-rel"/>
</dbReference>
<dbReference type="Pfam" id="PF12900">
    <property type="entry name" value="Pyridox_ox_2"/>
    <property type="match status" value="1"/>
</dbReference>
<name>A0A1H0LK78_9BACT</name>